<name>A0A9Q0G968_9ROSI</name>
<keyword evidence="1" id="KW-0472">Membrane</keyword>
<dbReference type="AlphaFoldDB" id="A0A9Q0G968"/>
<dbReference type="EMBL" id="JAKUCV010001929">
    <property type="protein sequence ID" value="KAJ4844522.1"/>
    <property type="molecule type" value="Genomic_DNA"/>
</dbReference>
<comment type="caution">
    <text evidence="2">The sequence shown here is derived from an EMBL/GenBank/DDBJ whole genome shotgun (WGS) entry which is preliminary data.</text>
</comment>
<gene>
    <name evidence="2" type="primary">KMS1_1</name>
    <name evidence="2" type="ORF">Tsubulata_026042</name>
</gene>
<protein>
    <submittedName>
        <fullName evidence="2">Meiotic spindle pole body protein Kms1</fullName>
    </submittedName>
</protein>
<dbReference type="Proteomes" id="UP001141552">
    <property type="component" value="Unassembled WGS sequence"/>
</dbReference>
<proteinExistence type="predicted"/>
<keyword evidence="3" id="KW-1185">Reference proteome</keyword>
<keyword evidence="1" id="KW-0812">Transmembrane</keyword>
<accession>A0A9Q0G968</accession>
<feature type="transmembrane region" description="Helical" evidence="1">
    <location>
        <begin position="88"/>
        <end position="112"/>
    </location>
</feature>
<reference evidence="2" key="2">
    <citation type="journal article" date="2023" name="Plants (Basel)">
        <title>Annotation of the Turnera subulata (Passifloraceae) Draft Genome Reveals the S-Locus Evolved after the Divergence of Turneroideae from Passifloroideae in a Stepwise Manner.</title>
        <authorList>
            <person name="Henning P.M."/>
            <person name="Roalson E.H."/>
            <person name="Mir W."/>
            <person name="McCubbin A.G."/>
            <person name="Shore J.S."/>
        </authorList>
    </citation>
    <scope>NUCLEOTIDE SEQUENCE</scope>
    <source>
        <strain evidence="2">F60SS</strain>
    </source>
</reference>
<evidence type="ECO:0000256" key="1">
    <source>
        <dbReference type="SAM" id="Phobius"/>
    </source>
</evidence>
<evidence type="ECO:0000313" key="2">
    <source>
        <dbReference type="EMBL" id="KAJ4844522.1"/>
    </source>
</evidence>
<dbReference type="OrthoDB" id="2016540at2759"/>
<sequence length="219" mass="24697">MERIQQEQNSSSLQDNKDMLISRLREEHRKELENLTLVTQPLKTLKYFGLSIAHFALQLFARSGKLLLPISGLAAHVHELLSYLQFGLWWLALGVASSIGLGSGLHTFVMYLGPHIALFTLKVVQCGRIDIKEAPYDTIQFNSCPSWLEENCSAFGPPLFSSWEGSRVPLTRILPQIQLEAVLWGIGTALGELPPYFISRTGTLNFKFYYSYSYLVAEV</sequence>
<keyword evidence="1" id="KW-1133">Transmembrane helix</keyword>
<evidence type="ECO:0000313" key="3">
    <source>
        <dbReference type="Proteomes" id="UP001141552"/>
    </source>
</evidence>
<organism evidence="2 3">
    <name type="scientific">Turnera subulata</name>
    <dbReference type="NCBI Taxonomy" id="218843"/>
    <lineage>
        <taxon>Eukaryota</taxon>
        <taxon>Viridiplantae</taxon>
        <taxon>Streptophyta</taxon>
        <taxon>Embryophyta</taxon>
        <taxon>Tracheophyta</taxon>
        <taxon>Spermatophyta</taxon>
        <taxon>Magnoliopsida</taxon>
        <taxon>eudicotyledons</taxon>
        <taxon>Gunneridae</taxon>
        <taxon>Pentapetalae</taxon>
        <taxon>rosids</taxon>
        <taxon>fabids</taxon>
        <taxon>Malpighiales</taxon>
        <taxon>Passifloraceae</taxon>
        <taxon>Turnera</taxon>
    </lineage>
</organism>
<reference evidence="2" key="1">
    <citation type="submission" date="2022-02" db="EMBL/GenBank/DDBJ databases">
        <authorList>
            <person name="Henning P.M."/>
            <person name="McCubbin A.G."/>
            <person name="Shore J.S."/>
        </authorList>
    </citation>
    <scope>NUCLEOTIDE SEQUENCE</scope>
    <source>
        <strain evidence="2">F60SS</strain>
        <tissue evidence="2">Leaves</tissue>
    </source>
</reference>